<dbReference type="InterPro" id="IPR019734">
    <property type="entry name" value="TPR_rpt"/>
</dbReference>
<evidence type="ECO:0000313" key="5">
    <source>
        <dbReference type="Proteomes" id="UP000663889"/>
    </source>
</evidence>
<name>A0A815NNH0_9BILA</name>
<dbReference type="Proteomes" id="UP000663874">
    <property type="component" value="Unassembled WGS sequence"/>
</dbReference>
<dbReference type="SUPFAM" id="SSF48452">
    <property type="entry name" value="TPR-like"/>
    <property type="match status" value="1"/>
</dbReference>
<accession>A0A815NNH0</accession>
<evidence type="ECO:0000313" key="4">
    <source>
        <dbReference type="EMBL" id="CAF3952500.1"/>
    </source>
</evidence>
<dbReference type="EMBL" id="CAJOBE010004904">
    <property type="protein sequence ID" value="CAF3952500.1"/>
    <property type="molecule type" value="Genomic_DNA"/>
</dbReference>
<evidence type="ECO:0000313" key="3">
    <source>
        <dbReference type="EMBL" id="CAF1436177.1"/>
    </source>
</evidence>
<dbReference type="Gene3D" id="3.90.176.10">
    <property type="entry name" value="Toxin ADP-ribosyltransferase, Chain A, domain 1"/>
    <property type="match status" value="1"/>
</dbReference>
<keyword evidence="2" id="KW-0802">TPR repeat</keyword>
<dbReference type="EMBL" id="CAJNOU010004309">
    <property type="protein sequence ID" value="CAF1436177.1"/>
    <property type="molecule type" value="Genomic_DNA"/>
</dbReference>
<dbReference type="InterPro" id="IPR011990">
    <property type="entry name" value="TPR-like_helical_dom_sf"/>
</dbReference>
<proteinExistence type="predicted"/>
<gene>
    <name evidence="4" type="ORF">FNK824_LOCUS23307</name>
    <name evidence="3" type="ORF">SEV965_LOCUS32997</name>
</gene>
<dbReference type="AlphaFoldDB" id="A0A815NNH0"/>
<keyword evidence="1" id="KW-0677">Repeat</keyword>
<dbReference type="SUPFAM" id="SSF56399">
    <property type="entry name" value="ADP-ribosylation"/>
    <property type="match status" value="1"/>
</dbReference>
<evidence type="ECO:0000256" key="1">
    <source>
        <dbReference type="ARBA" id="ARBA00022737"/>
    </source>
</evidence>
<dbReference type="PANTHER" id="PTHR45641">
    <property type="entry name" value="TETRATRICOPEPTIDE REPEAT PROTEIN (AFU_ORTHOLOGUE AFUA_6G03870)"/>
    <property type="match status" value="1"/>
</dbReference>
<protein>
    <recommendedName>
        <fullName evidence="6">Tetratricopeptide repeat protein</fullName>
    </recommendedName>
</protein>
<dbReference type="PROSITE" id="PS51996">
    <property type="entry name" value="TR_MART"/>
    <property type="match status" value="1"/>
</dbReference>
<evidence type="ECO:0008006" key="6">
    <source>
        <dbReference type="Google" id="ProtNLM"/>
    </source>
</evidence>
<dbReference type="Gene3D" id="1.25.40.10">
    <property type="entry name" value="Tetratricopeptide repeat domain"/>
    <property type="match status" value="1"/>
</dbReference>
<comment type="caution">
    <text evidence="3">The sequence shown here is derived from an EMBL/GenBank/DDBJ whole genome shotgun (WGS) entry which is preliminary data.</text>
</comment>
<sequence length="244" mass="28308">MNSFLSTSLQQSVADLYLNRNTCDDEVNILFEINADPKLPGGVLPFANVSRFSQFPEEEEILFMAGSIFHITDVISGNPFSTVKMELCSKEENDLKPLFETLRIEYGGEQVGKDKEASLNSFGIVLFNMERFEIADRFFRRIYYESSNDDPNRVRYAMNIGNVALHTDRYKESAQWYDRALKLCETHQFIDHPIEANIYLVQGNLYKMRHRRRDALGSYNNALTIYRKNFGENHSRIASHHKDP</sequence>
<dbReference type="Pfam" id="PF13424">
    <property type="entry name" value="TPR_12"/>
    <property type="match status" value="1"/>
</dbReference>
<dbReference type="SMART" id="SM00028">
    <property type="entry name" value="TPR"/>
    <property type="match status" value="3"/>
</dbReference>
<evidence type="ECO:0000256" key="2">
    <source>
        <dbReference type="ARBA" id="ARBA00022803"/>
    </source>
</evidence>
<dbReference type="Proteomes" id="UP000663889">
    <property type="component" value="Unassembled WGS sequence"/>
</dbReference>
<organism evidence="3 5">
    <name type="scientific">Rotaria sordida</name>
    <dbReference type="NCBI Taxonomy" id="392033"/>
    <lineage>
        <taxon>Eukaryota</taxon>
        <taxon>Metazoa</taxon>
        <taxon>Spiralia</taxon>
        <taxon>Gnathifera</taxon>
        <taxon>Rotifera</taxon>
        <taxon>Eurotatoria</taxon>
        <taxon>Bdelloidea</taxon>
        <taxon>Philodinida</taxon>
        <taxon>Philodinidae</taxon>
        <taxon>Rotaria</taxon>
    </lineage>
</organism>
<reference evidence="3" key="1">
    <citation type="submission" date="2021-02" db="EMBL/GenBank/DDBJ databases">
        <authorList>
            <person name="Nowell W R."/>
        </authorList>
    </citation>
    <scope>NUCLEOTIDE SEQUENCE</scope>
</reference>
<dbReference type="PANTHER" id="PTHR45641:SF19">
    <property type="entry name" value="NEPHROCYSTIN-3"/>
    <property type="match status" value="1"/>
</dbReference>